<evidence type="ECO:0000313" key="2">
    <source>
        <dbReference type="Proteomes" id="UP001186974"/>
    </source>
</evidence>
<proteinExistence type="predicted"/>
<evidence type="ECO:0000313" key="1">
    <source>
        <dbReference type="EMBL" id="KAK3061950.1"/>
    </source>
</evidence>
<comment type="caution">
    <text evidence="1">The sequence shown here is derived from an EMBL/GenBank/DDBJ whole genome shotgun (WGS) entry which is preliminary data.</text>
</comment>
<organism evidence="1 2">
    <name type="scientific">Coniosporium uncinatum</name>
    <dbReference type="NCBI Taxonomy" id="93489"/>
    <lineage>
        <taxon>Eukaryota</taxon>
        <taxon>Fungi</taxon>
        <taxon>Dikarya</taxon>
        <taxon>Ascomycota</taxon>
        <taxon>Pezizomycotina</taxon>
        <taxon>Dothideomycetes</taxon>
        <taxon>Dothideomycetes incertae sedis</taxon>
        <taxon>Coniosporium</taxon>
    </lineage>
</organism>
<dbReference type="EMBL" id="JAWDJW010007547">
    <property type="protein sequence ID" value="KAK3061950.1"/>
    <property type="molecule type" value="Genomic_DNA"/>
</dbReference>
<keyword evidence="2" id="KW-1185">Reference proteome</keyword>
<sequence>MRRGMANGKEASGTNTTSNSAGASKATSDAGGDSASDLNGNDGKKPETLEEKAERYRKARMRIFGDAGDDGAAQVPLDAHEAENDASRSSSANGKKKKKKQPNYSDDGFEARSQYTVAPSYPGNGYSGEGVVYGPMPSMVTSPQFQPVPVNNQIQMPYGSAYSYPQTMQQDGQGTMLWSPNPYSTYGFDGQNYYGQSSSDYELAAAFNRGLQFQSTPTPSQAMPNMSPQMGGYSQYQNTYQQQQQYGQPAYNRPMSSGQSATPTPYPYGQLPHPYQNGYQQNNNHPIPGSYNRPQFNPQSQAFVPGGGRTPMMQQQMPYMQTQTIPSYSNYQMPNLNQRTTSQTSHQSPFGSPRMHQSNNTPSGFSRSTSNSGQTSTLTHAQQPLAHPLPQPPNPESSIAKWGTPAHLPAKPPAPESMAPQKYYEVNKTMPIASHHAFPGFVSGLGASLPRMSGQDAIAHGQGK</sequence>
<protein>
    <submittedName>
        <fullName evidence="1">Uncharacterized protein</fullName>
    </submittedName>
</protein>
<reference evidence="1" key="1">
    <citation type="submission" date="2024-09" db="EMBL/GenBank/DDBJ databases">
        <title>Black Yeasts Isolated from many extreme environments.</title>
        <authorList>
            <person name="Coleine C."/>
            <person name="Stajich J.E."/>
            <person name="Selbmann L."/>
        </authorList>
    </citation>
    <scope>NUCLEOTIDE SEQUENCE</scope>
    <source>
        <strain evidence="1">CCFEE 5737</strain>
    </source>
</reference>
<gene>
    <name evidence="1" type="ORF">LTS18_005121</name>
</gene>
<dbReference type="Proteomes" id="UP001186974">
    <property type="component" value="Unassembled WGS sequence"/>
</dbReference>
<accession>A0ACC3D500</accession>
<name>A0ACC3D500_9PEZI</name>